<evidence type="ECO:0000256" key="3">
    <source>
        <dbReference type="ARBA" id="ARBA00022692"/>
    </source>
</evidence>
<dbReference type="Pfam" id="PF00230">
    <property type="entry name" value="MIP"/>
    <property type="match status" value="1"/>
</dbReference>
<keyword evidence="6" id="KW-0813">Transport</keyword>
<comment type="similarity">
    <text evidence="2 6">Belongs to the MIP/aquaporin (TC 1.A.8) family.</text>
</comment>
<accession>A0A9P6NJ23</accession>
<evidence type="ECO:0000256" key="1">
    <source>
        <dbReference type="ARBA" id="ARBA00004141"/>
    </source>
</evidence>
<evidence type="ECO:0000256" key="4">
    <source>
        <dbReference type="ARBA" id="ARBA00022989"/>
    </source>
</evidence>
<sequence>MSQTKFNWDQIKPRPAEGYFSEIRSDLVGALGEFLGSLTFLLMGLGGIQAAATSNTATLMAAANEKSPSGSTSINTVATIDQLMFIAASMGLSLLGSAWIFYRATGAAFNPNVSLSLLLVGVISPVRFVLYSLAQMAASITACALLQAILPGPLTVTPSLGAGTTTVQGIFIESFTTAALILSVLFLAVEKHRATFIAPIGVALTLFSGHLFATVYTGAAMNTARAFGPSVITGFGTDHW</sequence>
<comment type="caution">
    <text evidence="8">The sequence shown here is derived from an EMBL/GenBank/DDBJ whole genome shotgun (WGS) entry which is preliminary data.</text>
</comment>
<dbReference type="Proteomes" id="UP000886653">
    <property type="component" value="Unassembled WGS sequence"/>
</dbReference>
<dbReference type="PRINTS" id="PR00783">
    <property type="entry name" value="MINTRINSICP"/>
</dbReference>
<keyword evidence="9" id="KW-1185">Reference proteome</keyword>
<keyword evidence="5 7" id="KW-0472">Membrane</keyword>
<feature type="transmembrane region" description="Helical" evidence="7">
    <location>
        <begin position="34"/>
        <end position="62"/>
    </location>
</feature>
<evidence type="ECO:0000313" key="9">
    <source>
        <dbReference type="Proteomes" id="UP000886653"/>
    </source>
</evidence>
<dbReference type="PANTHER" id="PTHR19139:SF199">
    <property type="entry name" value="MIP17260P"/>
    <property type="match status" value="1"/>
</dbReference>
<evidence type="ECO:0000256" key="7">
    <source>
        <dbReference type="SAM" id="Phobius"/>
    </source>
</evidence>
<proteinExistence type="inferred from homology"/>
<dbReference type="InterPro" id="IPR034294">
    <property type="entry name" value="Aquaporin_transptr"/>
</dbReference>
<dbReference type="GO" id="GO:0005886">
    <property type="term" value="C:plasma membrane"/>
    <property type="evidence" value="ECO:0007669"/>
    <property type="project" value="TreeGrafter"/>
</dbReference>
<dbReference type="Gene3D" id="1.20.1080.10">
    <property type="entry name" value="Glycerol uptake facilitator protein"/>
    <property type="match status" value="1"/>
</dbReference>
<organism evidence="8 9">
    <name type="scientific">Cronartium quercuum f. sp. fusiforme G11</name>
    <dbReference type="NCBI Taxonomy" id="708437"/>
    <lineage>
        <taxon>Eukaryota</taxon>
        <taxon>Fungi</taxon>
        <taxon>Dikarya</taxon>
        <taxon>Basidiomycota</taxon>
        <taxon>Pucciniomycotina</taxon>
        <taxon>Pucciniomycetes</taxon>
        <taxon>Pucciniales</taxon>
        <taxon>Coleosporiaceae</taxon>
        <taxon>Cronartium</taxon>
    </lineage>
</organism>
<dbReference type="OrthoDB" id="3222at2759"/>
<keyword evidence="3 6" id="KW-0812">Transmembrane</keyword>
<feature type="transmembrane region" description="Helical" evidence="7">
    <location>
        <begin position="133"/>
        <end position="150"/>
    </location>
</feature>
<feature type="transmembrane region" description="Helical" evidence="7">
    <location>
        <begin position="108"/>
        <end position="126"/>
    </location>
</feature>
<gene>
    <name evidence="8" type="ORF">CROQUDRAFT_672343</name>
</gene>
<evidence type="ECO:0000256" key="5">
    <source>
        <dbReference type="ARBA" id="ARBA00023136"/>
    </source>
</evidence>
<comment type="subcellular location">
    <subcellularLocation>
        <location evidence="1">Membrane</location>
        <topology evidence="1">Multi-pass membrane protein</topology>
    </subcellularLocation>
</comment>
<dbReference type="EMBL" id="MU167294">
    <property type="protein sequence ID" value="KAG0144515.1"/>
    <property type="molecule type" value="Genomic_DNA"/>
</dbReference>
<dbReference type="PANTHER" id="PTHR19139">
    <property type="entry name" value="AQUAPORIN TRANSPORTER"/>
    <property type="match status" value="1"/>
</dbReference>
<dbReference type="AlphaFoldDB" id="A0A9P6NJ23"/>
<dbReference type="InterPro" id="IPR000425">
    <property type="entry name" value="MIP"/>
</dbReference>
<reference evidence="8" key="1">
    <citation type="submission" date="2013-11" db="EMBL/GenBank/DDBJ databases">
        <title>Genome sequence of the fusiform rust pathogen reveals effectors for host alternation and coevolution with pine.</title>
        <authorList>
            <consortium name="DOE Joint Genome Institute"/>
            <person name="Smith K."/>
            <person name="Pendleton A."/>
            <person name="Kubisiak T."/>
            <person name="Anderson C."/>
            <person name="Salamov A."/>
            <person name="Aerts A."/>
            <person name="Riley R."/>
            <person name="Clum A."/>
            <person name="Lindquist E."/>
            <person name="Ence D."/>
            <person name="Campbell M."/>
            <person name="Kronenberg Z."/>
            <person name="Feau N."/>
            <person name="Dhillon B."/>
            <person name="Hamelin R."/>
            <person name="Burleigh J."/>
            <person name="Smith J."/>
            <person name="Yandell M."/>
            <person name="Nelson C."/>
            <person name="Grigoriev I."/>
            <person name="Davis J."/>
        </authorList>
    </citation>
    <scope>NUCLEOTIDE SEQUENCE</scope>
    <source>
        <strain evidence="8">G11</strain>
    </source>
</reference>
<evidence type="ECO:0000256" key="6">
    <source>
        <dbReference type="RuleBase" id="RU000477"/>
    </source>
</evidence>
<evidence type="ECO:0000313" key="8">
    <source>
        <dbReference type="EMBL" id="KAG0144515.1"/>
    </source>
</evidence>
<protein>
    <recommendedName>
        <fullName evidence="10">Aquaporin-like protein</fullName>
    </recommendedName>
</protein>
<feature type="transmembrane region" description="Helical" evidence="7">
    <location>
        <begin position="170"/>
        <end position="189"/>
    </location>
</feature>
<evidence type="ECO:0000256" key="2">
    <source>
        <dbReference type="ARBA" id="ARBA00006175"/>
    </source>
</evidence>
<keyword evidence="4 7" id="KW-1133">Transmembrane helix</keyword>
<feature type="transmembrane region" description="Helical" evidence="7">
    <location>
        <begin position="196"/>
        <end position="219"/>
    </location>
</feature>
<evidence type="ECO:0008006" key="10">
    <source>
        <dbReference type="Google" id="ProtNLM"/>
    </source>
</evidence>
<dbReference type="GO" id="GO:0015250">
    <property type="term" value="F:water channel activity"/>
    <property type="evidence" value="ECO:0007669"/>
    <property type="project" value="TreeGrafter"/>
</dbReference>
<dbReference type="InterPro" id="IPR023271">
    <property type="entry name" value="Aquaporin-like"/>
</dbReference>
<dbReference type="SUPFAM" id="SSF81338">
    <property type="entry name" value="Aquaporin-like"/>
    <property type="match status" value="1"/>
</dbReference>
<name>A0A9P6NJ23_9BASI</name>